<dbReference type="AlphaFoldDB" id="A0A3L8RSN1"/>
<dbReference type="EMBL" id="QUSF01000342">
    <property type="protein sequence ID" value="RLV82885.1"/>
    <property type="molecule type" value="Genomic_DNA"/>
</dbReference>
<gene>
    <name evidence="2" type="ORF">DV515_00016543</name>
</gene>
<evidence type="ECO:0000313" key="3">
    <source>
        <dbReference type="Proteomes" id="UP000276834"/>
    </source>
</evidence>
<name>A0A3L8RSN1_CHLGU</name>
<comment type="caution">
    <text evidence="2">The sequence shown here is derived from an EMBL/GenBank/DDBJ whole genome shotgun (WGS) entry which is preliminary data.</text>
</comment>
<feature type="region of interest" description="Disordered" evidence="1">
    <location>
        <begin position="70"/>
        <end position="91"/>
    </location>
</feature>
<organism evidence="2 3">
    <name type="scientific">Chloebia gouldiae</name>
    <name type="common">Gouldian finch</name>
    <name type="synonym">Erythrura gouldiae</name>
    <dbReference type="NCBI Taxonomy" id="44316"/>
    <lineage>
        <taxon>Eukaryota</taxon>
        <taxon>Metazoa</taxon>
        <taxon>Chordata</taxon>
        <taxon>Craniata</taxon>
        <taxon>Vertebrata</taxon>
        <taxon>Euteleostomi</taxon>
        <taxon>Archelosauria</taxon>
        <taxon>Archosauria</taxon>
        <taxon>Dinosauria</taxon>
        <taxon>Saurischia</taxon>
        <taxon>Theropoda</taxon>
        <taxon>Coelurosauria</taxon>
        <taxon>Aves</taxon>
        <taxon>Neognathae</taxon>
        <taxon>Neoaves</taxon>
        <taxon>Telluraves</taxon>
        <taxon>Australaves</taxon>
        <taxon>Passeriformes</taxon>
        <taxon>Passeroidea</taxon>
        <taxon>Passeridae</taxon>
        <taxon>Chloebia</taxon>
    </lineage>
</organism>
<evidence type="ECO:0000313" key="2">
    <source>
        <dbReference type="EMBL" id="RLV82885.1"/>
    </source>
</evidence>
<proteinExistence type="predicted"/>
<protein>
    <submittedName>
        <fullName evidence="2">Uncharacterized protein</fullName>
    </submittedName>
</protein>
<sequence length="91" mass="9536">MGPSRLELDRWERGGFLSGVVTKARGCGHSGSDGGTPFASVLWAPSETSFSFPTAELQLLILGTLSRLQDQPHGASREPNGVPAALVARSS</sequence>
<reference evidence="2 3" key="1">
    <citation type="journal article" date="2018" name="Proc. R. Soc. B">
        <title>A non-coding region near Follistatin controls head colour polymorphism in the Gouldian finch.</title>
        <authorList>
            <person name="Toomey M.B."/>
            <person name="Marques C.I."/>
            <person name="Andrade P."/>
            <person name="Araujo P.M."/>
            <person name="Sabatino S."/>
            <person name="Gazda M.A."/>
            <person name="Afonso S."/>
            <person name="Lopes R.J."/>
            <person name="Corbo J.C."/>
            <person name="Carneiro M."/>
        </authorList>
    </citation>
    <scope>NUCLEOTIDE SEQUENCE [LARGE SCALE GENOMIC DNA]</scope>
    <source>
        <strain evidence="2">Red01</strain>
        <tissue evidence="2">Muscle</tissue>
    </source>
</reference>
<keyword evidence="3" id="KW-1185">Reference proteome</keyword>
<accession>A0A3L8RSN1</accession>
<evidence type="ECO:0000256" key="1">
    <source>
        <dbReference type="SAM" id="MobiDB-lite"/>
    </source>
</evidence>
<dbReference type="Proteomes" id="UP000276834">
    <property type="component" value="Unassembled WGS sequence"/>
</dbReference>